<gene>
    <name evidence="2" type="ORF">PVAND_008506</name>
</gene>
<organism evidence="2 3">
    <name type="scientific">Polypedilum vanderplanki</name>
    <name type="common">Sleeping chironomid midge</name>
    <dbReference type="NCBI Taxonomy" id="319348"/>
    <lineage>
        <taxon>Eukaryota</taxon>
        <taxon>Metazoa</taxon>
        <taxon>Ecdysozoa</taxon>
        <taxon>Arthropoda</taxon>
        <taxon>Hexapoda</taxon>
        <taxon>Insecta</taxon>
        <taxon>Pterygota</taxon>
        <taxon>Neoptera</taxon>
        <taxon>Endopterygota</taxon>
        <taxon>Diptera</taxon>
        <taxon>Nematocera</taxon>
        <taxon>Chironomoidea</taxon>
        <taxon>Chironomidae</taxon>
        <taxon>Chironominae</taxon>
        <taxon>Polypedilum</taxon>
        <taxon>Polypedilum</taxon>
    </lineage>
</organism>
<proteinExistence type="predicted"/>
<protein>
    <submittedName>
        <fullName evidence="2">Uncharacterized protein</fullName>
    </submittedName>
</protein>
<reference evidence="2" key="1">
    <citation type="submission" date="2021-03" db="EMBL/GenBank/DDBJ databases">
        <title>Chromosome level genome of the anhydrobiotic midge Polypedilum vanderplanki.</title>
        <authorList>
            <person name="Yoshida Y."/>
            <person name="Kikawada T."/>
            <person name="Gusev O."/>
        </authorList>
    </citation>
    <scope>NUCLEOTIDE SEQUENCE</scope>
    <source>
        <strain evidence="2">NIAS01</strain>
        <tissue evidence="2">Whole body or cell culture</tissue>
    </source>
</reference>
<evidence type="ECO:0000313" key="3">
    <source>
        <dbReference type="Proteomes" id="UP001107558"/>
    </source>
</evidence>
<dbReference type="EMBL" id="JADBJN010000002">
    <property type="protein sequence ID" value="KAG5678878.1"/>
    <property type="molecule type" value="Genomic_DNA"/>
</dbReference>
<dbReference type="Proteomes" id="UP001107558">
    <property type="component" value="Chromosome 2"/>
</dbReference>
<accession>A0A9J6CB95</accession>
<comment type="caution">
    <text evidence="2">The sequence shown here is derived from an EMBL/GenBank/DDBJ whole genome shotgun (WGS) entry which is preliminary data.</text>
</comment>
<evidence type="ECO:0000256" key="1">
    <source>
        <dbReference type="SAM" id="Phobius"/>
    </source>
</evidence>
<keyword evidence="1" id="KW-0472">Membrane</keyword>
<sequence>MLTKKKLSILINGYRQHWGRSVILTEAVFFATECGEGFKKTINGKCEAVNKIADFEYYSDLSETYITESQKKEDLIIKENSLPKANSRQPDNSDLENLITQNNIDNKLISNVDENSSNVLETDLTESINKKVTSIPEILLAEFNFNINPNKDNKTDITMLTSNKTSVETFDVIDSIRKLKEDQKLIEATSNKSFDLVLDKQTSGLQEIQETTSNFNITSGASSLSTFLFLLLFIFTIHSILN</sequence>
<keyword evidence="3" id="KW-1185">Reference proteome</keyword>
<dbReference type="AlphaFoldDB" id="A0A9J6CB95"/>
<evidence type="ECO:0000313" key="2">
    <source>
        <dbReference type="EMBL" id="KAG5678878.1"/>
    </source>
</evidence>
<keyword evidence="1" id="KW-0812">Transmembrane</keyword>
<feature type="transmembrane region" description="Helical" evidence="1">
    <location>
        <begin position="221"/>
        <end position="241"/>
    </location>
</feature>
<keyword evidence="1" id="KW-1133">Transmembrane helix</keyword>
<name>A0A9J6CB95_POLVA</name>